<organism evidence="6 7">
    <name type="scientific">Oidiodendron maius (strain Zn)</name>
    <dbReference type="NCBI Taxonomy" id="913774"/>
    <lineage>
        <taxon>Eukaryota</taxon>
        <taxon>Fungi</taxon>
        <taxon>Dikarya</taxon>
        <taxon>Ascomycota</taxon>
        <taxon>Pezizomycotina</taxon>
        <taxon>Leotiomycetes</taxon>
        <taxon>Leotiomycetes incertae sedis</taxon>
        <taxon>Myxotrichaceae</taxon>
        <taxon>Oidiodendron</taxon>
    </lineage>
</organism>
<dbReference type="InterPro" id="IPR001969">
    <property type="entry name" value="Aspartic_peptidase_AS"/>
</dbReference>
<sequence>MIVLVSVLTSVLLAAPALAAPATHIVKRGIRAEAHRFIPRNATIDQETGAVYANFDGGGWVLPVLIGGQQLFLNIDTGSSDIWTASTLMPSDQQSTITTGTIYDPSSSSTYQAIDGYTFSLGYADGSGASGPAGKDTVDIGGATIPDMPFGVCNSLRYGGGGSGTRDTDGPVGLGFGVENSIRPTPQCTFMECLEPYVPDPIFGTSFKLNSSGFVNFGYADTSQYTGDLTEIPIANTSSGNEGQWVTQGVKFGSGGNVFSADAIDLDFDSGTSSLSVSADVANAYWALVPGSNAASCQYPCGSTLPDLEFVFPSTIGGPTTVSIPGANLKNGDASSGTCYTWMNVVSGRGNAGLPFYISKYMIWNQANPSLSFADQVN</sequence>
<dbReference type="STRING" id="913774.A0A0C3D2C4"/>
<keyword evidence="3" id="KW-0645">Protease</keyword>
<evidence type="ECO:0000256" key="3">
    <source>
        <dbReference type="RuleBase" id="RU000454"/>
    </source>
</evidence>
<dbReference type="PROSITE" id="PS00141">
    <property type="entry name" value="ASP_PROTEASE"/>
    <property type="match status" value="1"/>
</dbReference>
<keyword evidence="4" id="KW-0732">Signal</keyword>
<evidence type="ECO:0000313" key="7">
    <source>
        <dbReference type="Proteomes" id="UP000054321"/>
    </source>
</evidence>
<protein>
    <recommendedName>
        <fullName evidence="5">Peptidase A1 domain-containing protein</fullName>
    </recommendedName>
</protein>
<dbReference type="PROSITE" id="PS51767">
    <property type="entry name" value="PEPTIDASE_A1"/>
    <property type="match status" value="1"/>
</dbReference>
<dbReference type="PANTHER" id="PTHR47966:SF2">
    <property type="entry name" value="ASPERGILLOPEPSIN-1-RELATED"/>
    <property type="match status" value="1"/>
</dbReference>
<evidence type="ECO:0000313" key="6">
    <source>
        <dbReference type="EMBL" id="KIM96057.1"/>
    </source>
</evidence>
<evidence type="ECO:0000256" key="4">
    <source>
        <dbReference type="SAM" id="SignalP"/>
    </source>
</evidence>
<dbReference type="InterPro" id="IPR021109">
    <property type="entry name" value="Peptidase_aspartic_dom_sf"/>
</dbReference>
<evidence type="ECO:0000256" key="2">
    <source>
        <dbReference type="ARBA" id="ARBA00022750"/>
    </source>
</evidence>
<dbReference type="InterPro" id="IPR001461">
    <property type="entry name" value="Aspartic_peptidase_A1"/>
</dbReference>
<dbReference type="GO" id="GO:0004190">
    <property type="term" value="F:aspartic-type endopeptidase activity"/>
    <property type="evidence" value="ECO:0007669"/>
    <property type="project" value="UniProtKB-KW"/>
</dbReference>
<evidence type="ECO:0000259" key="5">
    <source>
        <dbReference type="PROSITE" id="PS51767"/>
    </source>
</evidence>
<comment type="similarity">
    <text evidence="1 3">Belongs to the peptidase A1 family.</text>
</comment>
<dbReference type="HOGENOM" id="CLU_013253_0_3_1"/>
<dbReference type="PRINTS" id="PR00792">
    <property type="entry name" value="PEPSIN"/>
</dbReference>
<dbReference type="Pfam" id="PF00026">
    <property type="entry name" value="Asp"/>
    <property type="match status" value="1"/>
</dbReference>
<feature type="domain" description="Peptidase A1" evidence="5">
    <location>
        <begin position="60"/>
        <end position="374"/>
    </location>
</feature>
<dbReference type="AlphaFoldDB" id="A0A0C3D2C4"/>
<keyword evidence="3" id="KW-0378">Hydrolase</keyword>
<dbReference type="InterPro" id="IPR033121">
    <property type="entry name" value="PEPTIDASE_A1"/>
</dbReference>
<feature type="chain" id="PRO_5002176317" description="Peptidase A1 domain-containing protein" evidence="4">
    <location>
        <begin position="20"/>
        <end position="378"/>
    </location>
</feature>
<dbReference type="EMBL" id="KN832885">
    <property type="protein sequence ID" value="KIM96057.1"/>
    <property type="molecule type" value="Genomic_DNA"/>
</dbReference>
<dbReference type="SUPFAM" id="SSF50630">
    <property type="entry name" value="Acid proteases"/>
    <property type="match status" value="1"/>
</dbReference>
<feature type="signal peptide" evidence="4">
    <location>
        <begin position="1"/>
        <end position="19"/>
    </location>
</feature>
<gene>
    <name evidence="6" type="ORF">OIDMADRAFT_205661</name>
</gene>
<dbReference type="InParanoid" id="A0A0C3D2C4"/>
<dbReference type="PANTHER" id="PTHR47966">
    <property type="entry name" value="BETA-SITE APP-CLEAVING ENZYME, ISOFORM A-RELATED"/>
    <property type="match status" value="1"/>
</dbReference>
<reference evidence="6 7" key="1">
    <citation type="submission" date="2014-04" db="EMBL/GenBank/DDBJ databases">
        <authorList>
            <consortium name="DOE Joint Genome Institute"/>
            <person name="Kuo A."/>
            <person name="Martino E."/>
            <person name="Perotto S."/>
            <person name="Kohler A."/>
            <person name="Nagy L.G."/>
            <person name="Floudas D."/>
            <person name="Copeland A."/>
            <person name="Barry K.W."/>
            <person name="Cichocki N."/>
            <person name="Veneault-Fourrey C."/>
            <person name="LaButti K."/>
            <person name="Lindquist E.A."/>
            <person name="Lipzen A."/>
            <person name="Lundell T."/>
            <person name="Morin E."/>
            <person name="Murat C."/>
            <person name="Sun H."/>
            <person name="Tunlid A."/>
            <person name="Henrissat B."/>
            <person name="Grigoriev I.V."/>
            <person name="Hibbett D.S."/>
            <person name="Martin F."/>
            <person name="Nordberg H.P."/>
            <person name="Cantor M.N."/>
            <person name="Hua S.X."/>
        </authorList>
    </citation>
    <scope>NUCLEOTIDE SEQUENCE [LARGE SCALE GENOMIC DNA]</scope>
    <source>
        <strain evidence="6 7">Zn</strain>
    </source>
</reference>
<proteinExistence type="inferred from homology"/>
<dbReference type="Gene3D" id="2.40.70.10">
    <property type="entry name" value="Acid Proteases"/>
    <property type="match status" value="2"/>
</dbReference>
<keyword evidence="2 3" id="KW-0064">Aspartyl protease</keyword>
<keyword evidence="7" id="KW-1185">Reference proteome</keyword>
<name>A0A0C3D2C4_OIDMZ</name>
<accession>A0A0C3D2C4</accession>
<reference evidence="7" key="2">
    <citation type="submission" date="2015-01" db="EMBL/GenBank/DDBJ databases">
        <title>Evolutionary Origins and Diversification of the Mycorrhizal Mutualists.</title>
        <authorList>
            <consortium name="DOE Joint Genome Institute"/>
            <consortium name="Mycorrhizal Genomics Consortium"/>
            <person name="Kohler A."/>
            <person name="Kuo A."/>
            <person name="Nagy L.G."/>
            <person name="Floudas D."/>
            <person name="Copeland A."/>
            <person name="Barry K.W."/>
            <person name="Cichocki N."/>
            <person name="Veneault-Fourrey C."/>
            <person name="LaButti K."/>
            <person name="Lindquist E.A."/>
            <person name="Lipzen A."/>
            <person name="Lundell T."/>
            <person name="Morin E."/>
            <person name="Murat C."/>
            <person name="Riley R."/>
            <person name="Ohm R."/>
            <person name="Sun H."/>
            <person name="Tunlid A."/>
            <person name="Henrissat B."/>
            <person name="Grigoriev I.V."/>
            <person name="Hibbett D.S."/>
            <person name="Martin F."/>
        </authorList>
    </citation>
    <scope>NUCLEOTIDE SEQUENCE [LARGE SCALE GENOMIC DNA]</scope>
    <source>
        <strain evidence="7">Zn</strain>
    </source>
</reference>
<evidence type="ECO:0000256" key="1">
    <source>
        <dbReference type="ARBA" id="ARBA00007447"/>
    </source>
</evidence>
<dbReference type="Proteomes" id="UP000054321">
    <property type="component" value="Unassembled WGS sequence"/>
</dbReference>
<dbReference type="OrthoDB" id="2747330at2759"/>
<dbReference type="GO" id="GO:0006508">
    <property type="term" value="P:proteolysis"/>
    <property type="evidence" value="ECO:0007669"/>
    <property type="project" value="UniProtKB-KW"/>
</dbReference>